<protein>
    <submittedName>
        <fullName evidence="1">RNA polymerase subunit B</fullName>
    </submittedName>
</protein>
<keyword evidence="2" id="KW-1185">Reference proteome</keyword>
<evidence type="ECO:0000313" key="2">
    <source>
        <dbReference type="Proteomes" id="UP000241071"/>
    </source>
</evidence>
<sequence>MSSNTFTENKLDKFSRCGNKGTIGCKIPRSDFIKPGEIPDNITTSPYSLAERITIDYLFHDPNVSTTQLLMYCLHLRVRNKKINDNKKIDNNYG</sequence>
<accession>M1PCD1</accession>
<organism evidence="1 2">
    <name type="scientific">Moumouvirus goulette</name>
    <dbReference type="NCBI Taxonomy" id="1247379"/>
    <lineage>
        <taxon>Viruses</taxon>
        <taxon>Varidnaviria</taxon>
        <taxon>Bamfordvirae</taxon>
        <taxon>Nucleocytoviricota</taxon>
        <taxon>Megaviricetes</taxon>
        <taxon>Imitervirales</taxon>
        <taxon>Mimiviridae</taxon>
        <taxon>Megamimivirinae</taxon>
        <taxon>Moumouvirus</taxon>
        <taxon>Moumouvirus goulettemassiliense</taxon>
    </lineage>
</organism>
<reference evidence="1 2" key="1">
    <citation type="submission" date="2012-10" db="EMBL/GenBank/DDBJ databases">
        <title>Complete genome sequence of Moumouvirus goulette.</title>
        <authorList>
            <person name="Fournous G."/>
            <person name="Bougalmi M."/>
            <person name="Colson P."/>
        </authorList>
    </citation>
    <scope>NUCLEOTIDE SEQUENCE [LARGE SCALE GENOMIC DNA]</scope>
</reference>
<dbReference type="Proteomes" id="UP000241071">
    <property type="component" value="Segment"/>
</dbReference>
<name>M1PCD1_9VIRU</name>
<proteinExistence type="predicted"/>
<evidence type="ECO:0000313" key="1">
    <source>
        <dbReference type="EMBL" id="AGF85629.1"/>
    </source>
</evidence>
<dbReference type="EMBL" id="KC008572">
    <property type="protein sequence ID" value="AGF85629.1"/>
    <property type="molecule type" value="Genomic_DNA"/>
</dbReference>
<gene>
    <name evidence="1" type="ORF">glt_00824</name>
</gene>